<name>A0A1Q8CGF3_9PSEU</name>
<reference evidence="1 2" key="1">
    <citation type="submission" date="2016-12" db="EMBL/GenBank/DDBJ databases">
        <title>The draft genome sequence of Actinophytocola sp. 11-183.</title>
        <authorList>
            <person name="Wang W."/>
            <person name="Yuan L."/>
        </authorList>
    </citation>
    <scope>NUCLEOTIDE SEQUENCE [LARGE SCALE GENOMIC DNA]</scope>
    <source>
        <strain evidence="1 2">11-183</strain>
    </source>
</reference>
<keyword evidence="2" id="KW-1185">Reference proteome</keyword>
<gene>
    <name evidence="1" type="ORF">BU204_27635</name>
</gene>
<dbReference type="AlphaFoldDB" id="A0A1Q8CGF3"/>
<dbReference type="PROSITE" id="PS51257">
    <property type="entry name" value="PROKAR_LIPOPROTEIN"/>
    <property type="match status" value="1"/>
</dbReference>
<organism evidence="1 2">
    <name type="scientific">Actinophytocola xanthii</name>
    <dbReference type="NCBI Taxonomy" id="1912961"/>
    <lineage>
        <taxon>Bacteria</taxon>
        <taxon>Bacillati</taxon>
        <taxon>Actinomycetota</taxon>
        <taxon>Actinomycetes</taxon>
        <taxon>Pseudonocardiales</taxon>
        <taxon>Pseudonocardiaceae</taxon>
    </lineage>
</organism>
<dbReference type="Proteomes" id="UP000185596">
    <property type="component" value="Unassembled WGS sequence"/>
</dbReference>
<evidence type="ECO:0000313" key="2">
    <source>
        <dbReference type="Proteomes" id="UP000185596"/>
    </source>
</evidence>
<feature type="non-terminal residue" evidence="1">
    <location>
        <position position="90"/>
    </location>
</feature>
<evidence type="ECO:0000313" key="1">
    <source>
        <dbReference type="EMBL" id="OLF13438.1"/>
    </source>
</evidence>
<comment type="caution">
    <text evidence="1">The sequence shown here is derived from an EMBL/GenBank/DDBJ whole genome shotgun (WGS) entry which is preliminary data.</text>
</comment>
<protein>
    <submittedName>
        <fullName evidence="1">Sugar ABC transporter substrate-binding protein</fullName>
    </submittedName>
</protein>
<proteinExistence type="predicted"/>
<accession>A0A1Q8CGF3</accession>
<dbReference type="EMBL" id="MSIE01000056">
    <property type="protein sequence ID" value="OLF13438.1"/>
    <property type="molecule type" value="Genomic_DNA"/>
</dbReference>
<dbReference type="STRING" id="1912961.BU204_27635"/>
<sequence length="90" mass="8864">MAVRRRTLLKGMLGAGALAGLAGCGSDDGGGGGGGGGGAVTLGSNWSDEVPKNAIAAVMKGYSGGEVRINTVEHNAFQENINSYLQGGPD</sequence>